<dbReference type="Gene3D" id="3.80.10.10">
    <property type="entry name" value="Ribonuclease Inhibitor"/>
    <property type="match status" value="1"/>
</dbReference>
<gene>
    <name evidence="2" type="ORF">SCHPADRAFT_928119</name>
</gene>
<evidence type="ECO:0000256" key="1">
    <source>
        <dbReference type="SAM" id="MobiDB-lite"/>
    </source>
</evidence>
<reference evidence="2 3" key="1">
    <citation type="submission" date="2015-04" db="EMBL/GenBank/DDBJ databases">
        <title>Complete genome sequence of Schizopora paradoxa KUC8140, a cosmopolitan wood degrader in East Asia.</title>
        <authorList>
            <consortium name="DOE Joint Genome Institute"/>
            <person name="Min B."/>
            <person name="Park H."/>
            <person name="Jang Y."/>
            <person name="Kim J.-J."/>
            <person name="Kim K.H."/>
            <person name="Pangilinan J."/>
            <person name="Lipzen A."/>
            <person name="Riley R."/>
            <person name="Grigoriev I.V."/>
            <person name="Spatafora J.W."/>
            <person name="Choi I.-G."/>
        </authorList>
    </citation>
    <scope>NUCLEOTIDE SEQUENCE [LARGE SCALE GENOMIC DNA]</scope>
    <source>
        <strain evidence="2 3">KUC8140</strain>
    </source>
</reference>
<sequence>MPQGTRKSRSAMGPQDGNGDGALEPSSTSELEGGQIRPEALSKMMEIIEKLIGDGGRIGTSSGWFDELWGSKSNLGSQEGSLLVEGAETKIARRRQRERVWESLKGARDTANTFLEMGPIIGDHILSQIKRLEERLEAEEIADRLSLLSLPDEILVIILENTAWRAWADEEKDFPRTIDYIQTSTRLSHVCQRLRHIAISTQSLWDRTNNFIPAEMVETCFNRLTSPIAEVAMRGSNRDQRTLPPSSFVKKSYESYLTTTCPFSQHWRRYVHEDPNVYVDILKEVASLTRGLVAPHLSEMVICYDSLAMVIPIEERSREGRDALYYFSTWTIPSLSSLRISNVIPSPNSFSNSHFLTKLDASFTFNPDFNPRDFAFFLGSLSRLEELLICFECIYGTVGPTVTTETVLSSVRTLGLDFSRSAGEFVGAAFAPLRFPNVAVLKLCAWEFEEWLEEEVIDEVIRAVITDSLSFPKLAQFELGLGLTVKGQHDTNANSMYLVRPLCTVCIPFGSLVQIQHLVLVGMVCVFVDIPDMSSLPALRSLTLKDCKMLDREWVLQLLPKLFERGLEPSQLTVVNCKWSEPMEKLELTREDGSESDTGDGDYGILNYRAVTAEEMLSLACSAA</sequence>
<dbReference type="InterPro" id="IPR032675">
    <property type="entry name" value="LRR_dom_sf"/>
</dbReference>
<dbReference type="SUPFAM" id="SSF52058">
    <property type="entry name" value="L domain-like"/>
    <property type="match status" value="1"/>
</dbReference>
<dbReference type="Proteomes" id="UP000053477">
    <property type="component" value="Unassembled WGS sequence"/>
</dbReference>
<dbReference type="AlphaFoldDB" id="A0A0H2RXA7"/>
<dbReference type="InParanoid" id="A0A0H2RXA7"/>
<proteinExistence type="predicted"/>
<name>A0A0H2RXA7_9AGAM</name>
<evidence type="ECO:0000313" key="3">
    <source>
        <dbReference type="Proteomes" id="UP000053477"/>
    </source>
</evidence>
<protein>
    <submittedName>
        <fullName evidence="2">Uncharacterized protein</fullName>
    </submittedName>
</protein>
<dbReference type="EMBL" id="KQ085949">
    <property type="protein sequence ID" value="KLO14078.1"/>
    <property type="molecule type" value="Genomic_DNA"/>
</dbReference>
<organism evidence="2 3">
    <name type="scientific">Schizopora paradoxa</name>
    <dbReference type="NCBI Taxonomy" id="27342"/>
    <lineage>
        <taxon>Eukaryota</taxon>
        <taxon>Fungi</taxon>
        <taxon>Dikarya</taxon>
        <taxon>Basidiomycota</taxon>
        <taxon>Agaricomycotina</taxon>
        <taxon>Agaricomycetes</taxon>
        <taxon>Hymenochaetales</taxon>
        <taxon>Schizoporaceae</taxon>
        <taxon>Schizopora</taxon>
    </lineage>
</organism>
<evidence type="ECO:0000313" key="2">
    <source>
        <dbReference type="EMBL" id="KLO14078.1"/>
    </source>
</evidence>
<accession>A0A0H2RXA7</accession>
<keyword evidence="3" id="KW-1185">Reference proteome</keyword>
<feature type="region of interest" description="Disordered" evidence="1">
    <location>
        <begin position="1"/>
        <end position="34"/>
    </location>
</feature>